<evidence type="ECO:0000256" key="2">
    <source>
        <dbReference type="ARBA" id="ARBA00011245"/>
    </source>
</evidence>
<dbReference type="GO" id="GO:0070773">
    <property type="term" value="F:protein-N-terminal glutamine amidohydrolase activity"/>
    <property type="evidence" value="ECO:0007669"/>
    <property type="project" value="UniProtKB-UniRule"/>
</dbReference>
<dbReference type="PANTHER" id="PTHR13035:SF0">
    <property type="entry name" value="PROTEIN N-TERMINAL GLUTAMINE AMIDOHYDROLASE"/>
    <property type="match status" value="1"/>
</dbReference>
<dbReference type="Proteomes" id="UP000664859">
    <property type="component" value="Unassembled WGS sequence"/>
</dbReference>
<comment type="function">
    <text evidence="8">Mediates the side-chain deamidation of N-terminal glutamine residues to glutamate, an important step in N-end rule pathway of protein degradation. Conversion of the resulting N-terminal glutamine to glutamate renders the protein susceptible to arginylation, polyubiquitination and degradation as specified by the N-end rule. Does not act on substrates with internal or C-terminal glutamine and does not act on non-glutamine residues in any position.</text>
</comment>
<dbReference type="InterPro" id="IPR023128">
    <property type="entry name" value="Prot_N_Gln_amidohydro_ab_roll"/>
</dbReference>
<dbReference type="GO" id="GO:0005634">
    <property type="term" value="C:nucleus"/>
    <property type="evidence" value="ECO:0007669"/>
    <property type="project" value="TreeGrafter"/>
</dbReference>
<evidence type="ECO:0000313" key="10">
    <source>
        <dbReference type="EMBL" id="KAG5175453.1"/>
    </source>
</evidence>
<sequence>MPVESTQTLRRGQVAVTPYYCEENIYLLCQQLDPALTAHAVFISNAQKEVPYWCQRVATGPEGIIFWDYHVVLLVKDPDSGATWVYDYDTKLPWPCPARQYFEMSCRPHMDLGPYQHSFRAIPHQDFLDHFSSDRSDMKRPDGTWQSPPPLHPLLRGPKAAHAHTLPEFIDMTGGIGTVLTLHELMEMFCNYVTP</sequence>
<dbReference type="GO" id="GO:0008418">
    <property type="term" value="F:protein-N-terminal asparagine amidohydrolase activity"/>
    <property type="evidence" value="ECO:0007669"/>
    <property type="project" value="UniProtKB-UniRule"/>
</dbReference>
<evidence type="ECO:0000256" key="8">
    <source>
        <dbReference type="RuleBase" id="RU367082"/>
    </source>
</evidence>
<comment type="subunit">
    <text evidence="2 8">Monomer.</text>
</comment>
<accession>A0A835YJ90</accession>
<keyword evidence="5 8" id="KW-0378">Hydrolase</keyword>
<dbReference type="EMBL" id="JAFCMP010000549">
    <property type="protein sequence ID" value="KAG5175453.1"/>
    <property type="molecule type" value="Genomic_DNA"/>
</dbReference>
<feature type="domain" description="Protein N-terminal glutamine amidohydrolase alpha beta roll" evidence="9">
    <location>
        <begin position="17"/>
        <end position="189"/>
    </location>
</feature>
<evidence type="ECO:0000259" key="9">
    <source>
        <dbReference type="Pfam" id="PF09764"/>
    </source>
</evidence>
<evidence type="ECO:0000256" key="4">
    <source>
        <dbReference type="ARBA" id="ARBA00021247"/>
    </source>
</evidence>
<dbReference type="InterPro" id="IPR037132">
    <property type="entry name" value="N_Gln_amidohydro_ab_roll_sf"/>
</dbReference>
<comment type="caution">
    <text evidence="10">The sequence shown here is derived from an EMBL/GenBank/DDBJ whole genome shotgun (WGS) entry which is preliminary data.</text>
</comment>
<reference evidence="10" key="1">
    <citation type="submission" date="2021-02" db="EMBL/GenBank/DDBJ databases">
        <title>First Annotated Genome of the Yellow-green Alga Tribonema minus.</title>
        <authorList>
            <person name="Mahan K.M."/>
        </authorList>
    </citation>
    <scope>NUCLEOTIDE SEQUENCE</scope>
    <source>
        <strain evidence="10">UTEX B ZZ1240</strain>
    </source>
</reference>
<dbReference type="Gene3D" id="3.10.620.10">
    <property type="entry name" value="Protein N-terminal glutamine amidohydrolase, alpha beta roll"/>
    <property type="match status" value="1"/>
</dbReference>
<keyword evidence="11" id="KW-1185">Reference proteome</keyword>
<dbReference type="InterPro" id="IPR039733">
    <property type="entry name" value="NTAQ1"/>
</dbReference>
<evidence type="ECO:0000256" key="5">
    <source>
        <dbReference type="ARBA" id="ARBA00022801"/>
    </source>
</evidence>
<dbReference type="Pfam" id="PF09764">
    <property type="entry name" value="Nt_Gln_amidase"/>
    <property type="match status" value="1"/>
</dbReference>
<evidence type="ECO:0000313" key="11">
    <source>
        <dbReference type="Proteomes" id="UP000664859"/>
    </source>
</evidence>
<dbReference type="PANTHER" id="PTHR13035">
    <property type="entry name" value="PROTEIN N-TERMINAL GLUTAMINE AMIDOHYDROLASE"/>
    <property type="match status" value="1"/>
</dbReference>
<evidence type="ECO:0000256" key="7">
    <source>
        <dbReference type="ARBA" id="ARBA00048768"/>
    </source>
</evidence>
<comment type="catalytic activity">
    <reaction evidence="7 8">
        <text>N-terminal L-glutaminyl-[protein] + H2O = N-terminal L-glutamyl-[protein] + NH4(+)</text>
        <dbReference type="Rhea" id="RHEA:50680"/>
        <dbReference type="Rhea" id="RHEA-COMP:12668"/>
        <dbReference type="Rhea" id="RHEA-COMP:12777"/>
        <dbReference type="ChEBI" id="CHEBI:15377"/>
        <dbReference type="ChEBI" id="CHEBI:28938"/>
        <dbReference type="ChEBI" id="CHEBI:64721"/>
        <dbReference type="ChEBI" id="CHEBI:64722"/>
        <dbReference type="EC" id="3.5.1.122"/>
    </reaction>
</comment>
<evidence type="ECO:0000256" key="6">
    <source>
        <dbReference type="ARBA" id="ARBA00029677"/>
    </source>
</evidence>
<dbReference type="OrthoDB" id="191192at2759"/>
<evidence type="ECO:0000256" key="3">
    <source>
        <dbReference type="ARBA" id="ARBA00012718"/>
    </source>
</evidence>
<organism evidence="10 11">
    <name type="scientific">Tribonema minus</name>
    <dbReference type="NCBI Taxonomy" id="303371"/>
    <lineage>
        <taxon>Eukaryota</taxon>
        <taxon>Sar</taxon>
        <taxon>Stramenopiles</taxon>
        <taxon>Ochrophyta</taxon>
        <taxon>PX clade</taxon>
        <taxon>Xanthophyceae</taxon>
        <taxon>Tribonematales</taxon>
        <taxon>Tribonemataceae</taxon>
        <taxon>Tribonema</taxon>
    </lineage>
</organism>
<dbReference type="EC" id="3.5.1.122" evidence="3 8"/>
<dbReference type="GO" id="GO:0005829">
    <property type="term" value="C:cytosol"/>
    <property type="evidence" value="ECO:0007669"/>
    <property type="project" value="TreeGrafter"/>
</dbReference>
<comment type="similarity">
    <text evidence="1 8">Belongs to the NTAQ1 family.</text>
</comment>
<dbReference type="AlphaFoldDB" id="A0A835YJ90"/>
<evidence type="ECO:0000256" key="1">
    <source>
        <dbReference type="ARBA" id="ARBA00008985"/>
    </source>
</evidence>
<gene>
    <name evidence="10" type="ORF">JKP88DRAFT_265786</name>
</gene>
<name>A0A835YJ90_9STRA</name>
<proteinExistence type="inferred from homology"/>
<protein>
    <recommendedName>
        <fullName evidence="4 8">Protein N-terminal glutamine amidohydrolase</fullName>
        <ecNumber evidence="3 8">3.5.1.122</ecNumber>
    </recommendedName>
    <alternativeName>
        <fullName evidence="6 8">Protein NH2-terminal glutamine deamidase</fullName>
    </alternativeName>
</protein>